<dbReference type="GO" id="GO:0046872">
    <property type="term" value="F:metal ion binding"/>
    <property type="evidence" value="ECO:0007669"/>
    <property type="project" value="UniProtKB-KW"/>
</dbReference>
<evidence type="ECO:0000256" key="7">
    <source>
        <dbReference type="ARBA" id="ARBA00022490"/>
    </source>
</evidence>
<dbReference type="EC" id="2.7.1.33" evidence="6 16"/>
<keyword evidence="10 16" id="KW-0418">Kinase</keyword>
<dbReference type="NCBIfam" id="TIGR00671">
    <property type="entry name" value="baf"/>
    <property type="match status" value="1"/>
</dbReference>
<evidence type="ECO:0000256" key="4">
    <source>
        <dbReference type="ARBA" id="ARBA00005225"/>
    </source>
</evidence>
<evidence type="ECO:0000256" key="3">
    <source>
        <dbReference type="ARBA" id="ARBA00004496"/>
    </source>
</evidence>
<protein>
    <recommendedName>
        <fullName evidence="15 16">Type III pantothenate kinase</fullName>
        <ecNumber evidence="6 16">2.7.1.33</ecNumber>
    </recommendedName>
    <alternativeName>
        <fullName evidence="16">PanK-III</fullName>
    </alternativeName>
    <alternativeName>
        <fullName evidence="16">Pantothenic acid kinase</fullName>
    </alternativeName>
</protein>
<organism evidence="17 18">
    <name type="scientific">Candidatus Thiomargarita nelsonii</name>
    <dbReference type="NCBI Taxonomy" id="1003181"/>
    <lineage>
        <taxon>Bacteria</taxon>
        <taxon>Pseudomonadati</taxon>
        <taxon>Pseudomonadota</taxon>
        <taxon>Gammaproteobacteria</taxon>
        <taxon>Thiotrichales</taxon>
        <taxon>Thiotrichaceae</taxon>
        <taxon>Thiomargarita</taxon>
    </lineage>
</organism>
<comment type="catalytic activity">
    <reaction evidence="1 16">
        <text>(R)-pantothenate + ATP = (R)-4'-phosphopantothenate + ADP + H(+)</text>
        <dbReference type="Rhea" id="RHEA:16373"/>
        <dbReference type="ChEBI" id="CHEBI:10986"/>
        <dbReference type="ChEBI" id="CHEBI:15378"/>
        <dbReference type="ChEBI" id="CHEBI:29032"/>
        <dbReference type="ChEBI" id="CHEBI:30616"/>
        <dbReference type="ChEBI" id="CHEBI:456216"/>
        <dbReference type="EC" id="2.7.1.33"/>
    </reaction>
</comment>
<dbReference type="SUPFAM" id="SSF53067">
    <property type="entry name" value="Actin-like ATPase domain"/>
    <property type="match status" value="2"/>
</dbReference>
<reference evidence="17 18" key="1">
    <citation type="journal article" date="2016" name="Front. Microbiol.">
        <title>Single-Cell (Meta-)Genomics of a Dimorphic Candidatus Thiomargarita nelsonii Reveals Genomic Plasticity.</title>
        <authorList>
            <person name="Flood B.E."/>
            <person name="Fliss P."/>
            <person name="Jones D.S."/>
            <person name="Dick G.J."/>
            <person name="Jain S."/>
            <person name="Kaster A.K."/>
            <person name="Winkel M."/>
            <person name="Mussmann M."/>
            <person name="Bailey J."/>
        </authorList>
    </citation>
    <scope>NUCLEOTIDE SEQUENCE [LARGE SCALE GENOMIC DNA]</scope>
    <source>
        <strain evidence="17">Hydrate Ridge</strain>
    </source>
</reference>
<comment type="similarity">
    <text evidence="14 16">Belongs to the type III pantothenate kinase family.</text>
</comment>
<evidence type="ECO:0000256" key="9">
    <source>
        <dbReference type="ARBA" id="ARBA00022741"/>
    </source>
</evidence>
<evidence type="ECO:0000256" key="2">
    <source>
        <dbReference type="ARBA" id="ARBA00001958"/>
    </source>
</evidence>
<dbReference type="InterPro" id="IPR043129">
    <property type="entry name" value="ATPase_NBD"/>
</dbReference>
<dbReference type="PANTHER" id="PTHR34265">
    <property type="entry name" value="TYPE III PANTOTHENATE KINASE"/>
    <property type="match status" value="1"/>
</dbReference>
<dbReference type="Pfam" id="PF03309">
    <property type="entry name" value="Pan_kinase"/>
    <property type="match status" value="1"/>
</dbReference>
<evidence type="ECO:0000256" key="14">
    <source>
        <dbReference type="ARBA" id="ARBA00038036"/>
    </source>
</evidence>
<feature type="binding site" evidence="16">
    <location>
        <begin position="102"/>
        <end position="105"/>
    </location>
    <ligand>
        <name>substrate</name>
    </ligand>
</feature>
<feature type="binding site" evidence="16">
    <location>
        <position position="95"/>
    </location>
    <ligand>
        <name>substrate</name>
    </ligand>
</feature>
<dbReference type="InterPro" id="IPR004619">
    <property type="entry name" value="Type_III_PanK"/>
</dbReference>
<evidence type="ECO:0000256" key="5">
    <source>
        <dbReference type="ARBA" id="ARBA00011738"/>
    </source>
</evidence>
<dbReference type="PANTHER" id="PTHR34265:SF1">
    <property type="entry name" value="TYPE III PANTOTHENATE KINASE"/>
    <property type="match status" value="1"/>
</dbReference>
<sequence>MKLLIDMGNSAIKWASLKQKRLSAQQAIPYQSDSLDNLLTQAWLKLDVPSQGIWVSNVAGAQKAEILSHWMKTHWELNPTFIKTSRYECGIKNAYDNPKQLGVDRWLALIGAHHLEKGPVCVVDCGTAITLDVLNGHHQGGIIMPGVTTMHNALLSNTQIQVNQTLQDRDKQAFLAQDTQTGISLGILYAVIGLLEYVIGHFEKQGYSLKLILTGGSVPALEPLLNRTYRYVPDLVLQGIKAVVSTTNG</sequence>
<evidence type="ECO:0000256" key="13">
    <source>
        <dbReference type="ARBA" id="ARBA00022993"/>
    </source>
</evidence>
<dbReference type="AlphaFoldDB" id="A0A4E0RU14"/>
<comment type="caution">
    <text evidence="17">The sequence shown here is derived from an EMBL/GenBank/DDBJ whole genome shotgun (WGS) entry which is preliminary data.</text>
</comment>
<evidence type="ECO:0000256" key="11">
    <source>
        <dbReference type="ARBA" id="ARBA00022840"/>
    </source>
</evidence>
<comment type="subunit">
    <text evidence="5 16">Homodimer.</text>
</comment>
<comment type="function">
    <text evidence="16">Catalyzes the phosphorylation of pantothenate (Pan), the first step in CoA biosynthesis.</text>
</comment>
<dbReference type="GO" id="GO:0005524">
    <property type="term" value="F:ATP binding"/>
    <property type="evidence" value="ECO:0007669"/>
    <property type="project" value="UniProtKB-UniRule"/>
</dbReference>
<evidence type="ECO:0000256" key="8">
    <source>
        <dbReference type="ARBA" id="ARBA00022679"/>
    </source>
</evidence>
<comment type="pathway">
    <text evidence="4 16">Cofactor biosynthesis; coenzyme A biosynthesis; CoA from (R)-pantothenate: step 1/5.</text>
</comment>
<evidence type="ECO:0000313" key="18">
    <source>
        <dbReference type="Proteomes" id="UP000030428"/>
    </source>
</evidence>
<comment type="subcellular location">
    <subcellularLocation>
        <location evidence="3 16">Cytoplasm</location>
    </subcellularLocation>
</comment>
<feature type="active site" description="Proton acceptor" evidence="16">
    <location>
        <position position="104"/>
    </location>
</feature>
<keyword evidence="9 16" id="KW-0547">Nucleotide-binding</keyword>
<accession>A0A4E0RU14</accession>
<keyword evidence="12 16" id="KW-0630">Potassium</keyword>
<comment type="cofactor">
    <cofactor evidence="2">
        <name>K(+)</name>
        <dbReference type="ChEBI" id="CHEBI:29103"/>
    </cofactor>
</comment>
<keyword evidence="13 16" id="KW-0173">Coenzyme A biosynthesis</keyword>
<evidence type="ECO:0000256" key="15">
    <source>
        <dbReference type="ARBA" id="ARBA00040883"/>
    </source>
</evidence>
<dbReference type="EMBL" id="JSZA02000011">
    <property type="protein sequence ID" value="TGO03564.1"/>
    <property type="molecule type" value="Genomic_DNA"/>
</dbReference>
<feature type="binding site" evidence="16">
    <location>
        <position position="127"/>
    </location>
    <ligand>
        <name>ATP</name>
        <dbReference type="ChEBI" id="CHEBI:30616"/>
    </ligand>
</feature>
<dbReference type="CDD" id="cd24015">
    <property type="entry name" value="ASKHA_NBD_PanK-III"/>
    <property type="match status" value="1"/>
</dbReference>
<proteinExistence type="inferred from homology"/>
<evidence type="ECO:0000256" key="10">
    <source>
        <dbReference type="ARBA" id="ARBA00022777"/>
    </source>
</evidence>
<evidence type="ECO:0000256" key="16">
    <source>
        <dbReference type="HAMAP-Rule" id="MF_01274"/>
    </source>
</evidence>
<gene>
    <name evidence="16" type="primary">coaX</name>
    <name evidence="17" type="ORF">PN36_04095</name>
</gene>
<keyword evidence="16" id="KW-0479">Metal-binding</keyword>
<comment type="cofactor">
    <cofactor evidence="16">
        <name>NH4(+)</name>
        <dbReference type="ChEBI" id="CHEBI:28938"/>
    </cofactor>
    <cofactor evidence="16">
        <name>K(+)</name>
        <dbReference type="ChEBI" id="CHEBI:29103"/>
    </cofactor>
    <text evidence="16">A monovalent cation. Ammonium or potassium.</text>
</comment>
<dbReference type="Proteomes" id="UP000030428">
    <property type="component" value="Unassembled WGS sequence"/>
</dbReference>
<dbReference type="Gene3D" id="3.30.420.40">
    <property type="match status" value="2"/>
</dbReference>
<evidence type="ECO:0000256" key="6">
    <source>
        <dbReference type="ARBA" id="ARBA00012102"/>
    </source>
</evidence>
<keyword evidence="8 16" id="KW-0808">Transferase</keyword>
<feature type="binding site" evidence="16">
    <location>
        <position position="124"/>
    </location>
    <ligand>
        <name>K(+)</name>
        <dbReference type="ChEBI" id="CHEBI:29103"/>
    </ligand>
</feature>
<dbReference type="GO" id="GO:0005737">
    <property type="term" value="C:cytoplasm"/>
    <property type="evidence" value="ECO:0007669"/>
    <property type="project" value="UniProtKB-SubCell"/>
</dbReference>
<evidence type="ECO:0000256" key="12">
    <source>
        <dbReference type="ARBA" id="ARBA00022958"/>
    </source>
</evidence>
<keyword evidence="7 16" id="KW-0963">Cytoplasm</keyword>
<evidence type="ECO:0000256" key="1">
    <source>
        <dbReference type="ARBA" id="ARBA00001206"/>
    </source>
</evidence>
<dbReference type="GO" id="GO:0004594">
    <property type="term" value="F:pantothenate kinase activity"/>
    <property type="evidence" value="ECO:0007669"/>
    <property type="project" value="UniProtKB-UniRule"/>
</dbReference>
<name>A0A4E0RU14_9GAMM</name>
<dbReference type="HAMAP" id="MF_01274">
    <property type="entry name" value="Pantothen_kinase_3"/>
    <property type="match status" value="1"/>
</dbReference>
<feature type="binding site" evidence="16">
    <location>
        <position position="179"/>
    </location>
    <ligand>
        <name>substrate</name>
    </ligand>
</feature>
<feature type="binding site" evidence="16">
    <location>
        <begin position="6"/>
        <end position="13"/>
    </location>
    <ligand>
        <name>ATP</name>
        <dbReference type="ChEBI" id="CHEBI:30616"/>
    </ligand>
</feature>
<keyword evidence="11 16" id="KW-0067">ATP-binding</keyword>
<evidence type="ECO:0000313" key="17">
    <source>
        <dbReference type="EMBL" id="TGO03564.1"/>
    </source>
</evidence>
<dbReference type="GO" id="GO:0015937">
    <property type="term" value="P:coenzyme A biosynthetic process"/>
    <property type="evidence" value="ECO:0007669"/>
    <property type="project" value="UniProtKB-UniRule"/>
</dbReference>
<dbReference type="UniPathway" id="UPA00241">
    <property type="reaction ID" value="UER00352"/>
</dbReference>
<keyword evidence="18" id="KW-1185">Reference proteome</keyword>